<evidence type="ECO:0000313" key="2">
    <source>
        <dbReference type="EMBL" id="RZS69136.1"/>
    </source>
</evidence>
<dbReference type="InterPro" id="IPR008928">
    <property type="entry name" value="6-hairpin_glycosidase_sf"/>
</dbReference>
<keyword evidence="3" id="KW-1185">Reference proteome</keyword>
<comment type="caution">
    <text evidence="2">The sequence shown here is derived from an EMBL/GenBank/DDBJ whole genome shotgun (WGS) entry which is preliminary data.</text>
</comment>
<dbReference type="SUPFAM" id="SSF48208">
    <property type="entry name" value="Six-hairpin glycosidases"/>
    <property type="match status" value="1"/>
</dbReference>
<dbReference type="InterPro" id="IPR012341">
    <property type="entry name" value="6hp_glycosidase-like_sf"/>
</dbReference>
<organism evidence="2 3">
    <name type="scientific">Pseudobacter ginsenosidimutans</name>
    <dbReference type="NCBI Taxonomy" id="661488"/>
    <lineage>
        <taxon>Bacteria</taxon>
        <taxon>Pseudomonadati</taxon>
        <taxon>Bacteroidota</taxon>
        <taxon>Chitinophagia</taxon>
        <taxon>Chitinophagales</taxon>
        <taxon>Chitinophagaceae</taxon>
        <taxon>Pseudobacter</taxon>
    </lineage>
</organism>
<evidence type="ECO:0008006" key="4">
    <source>
        <dbReference type="Google" id="ProtNLM"/>
    </source>
</evidence>
<accession>A0A4Q7MLE4</accession>
<dbReference type="RefSeq" id="WP_130543500.1">
    <property type="nucleotide sequence ID" value="NZ_CP042431.1"/>
</dbReference>
<proteinExistence type="predicted"/>
<dbReference type="Proteomes" id="UP000293874">
    <property type="component" value="Unassembled WGS sequence"/>
</dbReference>
<dbReference type="OrthoDB" id="9763537at2"/>
<evidence type="ECO:0000313" key="3">
    <source>
        <dbReference type="Proteomes" id="UP000293874"/>
    </source>
</evidence>
<dbReference type="Gene3D" id="1.50.10.10">
    <property type="match status" value="1"/>
</dbReference>
<dbReference type="EMBL" id="SGXA01000003">
    <property type="protein sequence ID" value="RZS69136.1"/>
    <property type="molecule type" value="Genomic_DNA"/>
</dbReference>
<dbReference type="GO" id="GO:0005975">
    <property type="term" value="P:carbohydrate metabolic process"/>
    <property type="evidence" value="ECO:0007669"/>
    <property type="project" value="InterPro"/>
</dbReference>
<dbReference type="AlphaFoldDB" id="A0A4Q7MLE4"/>
<protein>
    <recommendedName>
        <fullName evidence="4">Alpha-L-rhamnosidase six-hairpin glycosidase domain-containing protein</fullName>
    </recommendedName>
</protein>
<evidence type="ECO:0000256" key="1">
    <source>
        <dbReference type="SAM" id="SignalP"/>
    </source>
</evidence>
<sequence>MQKNKYRIRLLLFMLSCLLGLSPAHAQWRTVDYRYAPQWHVSCISYPDDTCKTLVGPLGQLLYDFGGKEFYPYANDRGFQTVVHLLADEGVKIGTQKLFNARVPIVTTNCTYAGMTITQEAMAIGQDYISSGRSTKLGNREDLLLTTISNTTGNEQLINPVVALNTTRRVTVKGRTVTLTDSLGRAAHLYLSETVARVRHNLADTNRKVFLELAPVQVNKGETIRIAAVYDNGLASSLARQLEADPAILLKRADALRREIINYWTTKTDIPYDYIKVPDTGIQDLIDASLRGIWQARELKHDSIAFQVGPTCYRGLWIVDGAFLLEAVTMMGRGKDARQGIEYMLSFQQPDGGMRKMSDDYWKENGIVLWTCVQHALLTQDRQWLRSIWPQLNRIVSYIKTLRNQSLQNNTALDDGLIPPGEIDGGLWGAKDKPEYTNTYWNLIGLKAMIHAAEWIGREQDANILKKEYDNFYAVFQAAATRDLGTDDFGNRYIPVVMETDRRSIPQRAQWAFCQAVYPGQLFNSQDPLMTGTMNMLHNTLQEGMVMGTGWLIDGIWNYFASFYGHACLWMNQPDKAIESLYAFANHASPLYAWREEQNPRDLQAKYVGDMPHNWASAEFVRLAVHLLVLDRGHELHLLEGMPPEWLKPGMKTSVSNLHTVFGPVSFSVQVDAAGKNAILEIEKLNSNDCKAIQVKYGNWGIHDKAIVLDPSRPHKITIPLKQYNHRNKK</sequence>
<name>A0A4Q7MLE4_9BACT</name>
<reference evidence="2 3" key="1">
    <citation type="submission" date="2019-02" db="EMBL/GenBank/DDBJ databases">
        <title>Genomic Encyclopedia of Type Strains, Phase IV (KMG-IV): sequencing the most valuable type-strain genomes for metagenomic binning, comparative biology and taxonomic classification.</title>
        <authorList>
            <person name="Goeker M."/>
        </authorList>
    </citation>
    <scope>NUCLEOTIDE SEQUENCE [LARGE SCALE GENOMIC DNA]</scope>
    <source>
        <strain evidence="2 3">DSM 18116</strain>
    </source>
</reference>
<feature type="signal peptide" evidence="1">
    <location>
        <begin position="1"/>
        <end position="26"/>
    </location>
</feature>
<gene>
    <name evidence="2" type="ORF">EV199_4962</name>
</gene>
<keyword evidence="1" id="KW-0732">Signal</keyword>
<feature type="chain" id="PRO_5020324659" description="Alpha-L-rhamnosidase six-hairpin glycosidase domain-containing protein" evidence="1">
    <location>
        <begin position="27"/>
        <end position="730"/>
    </location>
</feature>